<name>A0A7S0CQX5_9EUKA</name>
<feature type="compositionally biased region" description="Low complexity" evidence="1">
    <location>
        <begin position="82"/>
        <end position="93"/>
    </location>
</feature>
<evidence type="ECO:0000313" key="2">
    <source>
        <dbReference type="EMBL" id="CAD8429596.1"/>
    </source>
</evidence>
<dbReference type="EMBL" id="HBEM01001131">
    <property type="protein sequence ID" value="CAD8429596.1"/>
    <property type="molecule type" value="Transcribed_RNA"/>
</dbReference>
<protein>
    <submittedName>
        <fullName evidence="2">Uncharacterized protein</fullName>
    </submittedName>
</protein>
<sequence>MEGKSFGHRERAARVRAAQRIQAVYRGHRVRRNTVRGVREAFATIVDSIDGPATERGELIIYDKLWEACPPIFVPKEEPIYDGDGSSGDAKSGTTHIQRQSEPSARDRARVLILELEKVKREISRRAALLLYGGIGDPAR</sequence>
<dbReference type="AlphaFoldDB" id="A0A7S0CQX5"/>
<accession>A0A7S0CQX5</accession>
<proteinExistence type="predicted"/>
<evidence type="ECO:0000256" key="1">
    <source>
        <dbReference type="SAM" id="MobiDB-lite"/>
    </source>
</evidence>
<feature type="region of interest" description="Disordered" evidence="1">
    <location>
        <begin position="77"/>
        <end position="106"/>
    </location>
</feature>
<gene>
    <name evidence="2" type="ORF">LAMO00422_LOCUS819</name>
</gene>
<dbReference type="PROSITE" id="PS50096">
    <property type="entry name" value="IQ"/>
    <property type="match status" value="1"/>
</dbReference>
<reference evidence="2" key="1">
    <citation type="submission" date="2021-01" db="EMBL/GenBank/DDBJ databases">
        <authorList>
            <person name="Corre E."/>
            <person name="Pelletier E."/>
            <person name="Niang G."/>
            <person name="Scheremetjew M."/>
            <person name="Finn R."/>
            <person name="Kale V."/>
            <person name="Holt S."/>
            <person name="Cochrane G."/>
            <person name="Meng A."/>
            <person name="Brown T."/>
            <person name="Cohen L."/>
        </authorList>
    </citation>
    <scope>NUCLEOTIDE SEQUENCE</scope>
    <source>
        <strain evidence="2">CCMP2058</strain>
    </source>
</reference>
<organism evidence="2">
    <name type="scientific">Amorphochlora amoebiformis</name>
    <dbReference type="NCBI Taxonomy" id="1561963"/>
    <lineage>
        <taxon>Eukaryota</taxon>
        <taxon>Sar</taxon>
        <taxon>Rhizaria</taxon>
        <taxon>Cercozoa</taxon>
        <taxon>Chlorarachniophyceae</taxon>
        <taxon>Amorphochlora</taxon>
    </lineage>
</organism>
<feature type="compositionally biased region" description="Polar residues" evidence="1">
    <location>
        <begin position="94"/>
        <end position="103"/>
    </location>
</feature>